<accession>A0AB39UWA7</accession>
<sequence length="256" mass="28973">MCLAFFAIGQSTHYPFIALANRDEFYARPTRPLHRWATRPVIRAGRDEQAGGTWLGCTADRFALVTNVRRHPQPEGTRSRGELVVDALLTPDLGTWFAWLESQKNAWTGFNLIVWDKERLHYLSNRTPAFHQLRKAGIYGLSNAELDSPWFKVESGKQALSALLAREDDPAPEAFQQIMLDTRKAPAHALPETGLPRDMENALSSRFIRLPHYGTRSTTLVRMDVQGVFHMDEWTYAPSGDLPASRASRRALSSRL</sequence>
<dbReference type="RefSeq" id="WP_369601467.1">
    <property type="nucleotide sequence ID" value="NZ_CP154858.1"/>
</dbReference>
<protein>
    <submittedName>
        <fullName evidence="1">NRDE family protein</fullName>
    </submittedName>
</protein>
<dbReference type="PANTHER" id="PTHR17985:SF8">
    <property type="entry name" value="TRANSPORT AND GOLGI ORGANIZATION PROTEIN 2 HOMOLOG"/>
    <property type="match status" value="1"/>
</dbReference>
<evidence type="ECO:0000313" key="1">
    <source>
        <dbReference type="EMBL" id="XDT72460.1"/>
    </source>
</evidence>
<dbReference type="EMBL" id="CP154858">
    <property type="protein sequence ID" value="XDT72460.1"/>
    <property type="molecule type" value="Genomic_DNA"/>
</dbReference>
<dbReference type="InterPro" id="IPR008551">
    <property type="entry name" value="TANGO2"/>
</dbReference>
<dbReference type="AlphaFoldDB" id="A0AB39UWA7"/>
<organism evidence="1">
    <name type="scientific">Thermohahella caldifontis</name>
    <dbReference type="NCBI Taxonomy" id="3142973"/>
    <lineage>
        <taxon>Bacteria</taxon>
        <taxon>Pseudomonadati</taxon>
        <taxon>Pseudomonadota</taxon>
        <taxon>Gammaproteobacteria</taxon>
        <taxon>Oceanospirillales</taxon>
        <taxon>Hahellaceae</taxon>
        <taxon>Thermohahella</taxon>
    </lineage>
</organism>
<gene>
    <name evidence="1" type="ORF">AAIA72_00280</name>
</gene>
<dbReference type="KEGG" id="tcd:AAIA72_00280"/>
<proteinExistence type="predicted"/>
<dbReference type="Pfam" id="PF05742">
    <property type="entry name" value="TANGO2"/>
    <property type="match status" value="1"/>
</dbReference>
<reference evidence="1" key="1">
    <citation type="submission" date="2024-05" db="EMBL/GenBank/DDBJ databases">
        <title>Genome sequencing of novel strain.</title>
        <authorList>
            <person name="Ganbat D."/>
            <person name="Ganbat S."/>
            <person name="Lee S.-J."/>
        </authorList>
    </citation>
    <scope>NUCLEOTIDE SEQUENCE</scope>
    <source>
        <strain evidence="1">SMD15-11</strain>
    </source>
</reference>
<dbReference type="PANTHER" id="PTHR17985">
    <property type="entry name" value="SER/THR-RICH PROTEIN T10 IN DGCR REGION"/>
    <property type="match status" value="1"/>
</dbReference>
<name>A0AB39UWA7_9GAMM</name>